<proteinExistence type="predicted"/>
<reference evidence="2 3" key="1">
    <citation type="submission" date="2023-07" db="EMBL/GenBank/DDBJ databases">
        <title>Genomic Encyclopedia of Type Strains, Phase IV (KMG-IV): sequencing the most valuable type-strain genomes for metagenomic binning, comparative biology and taxonomic classification.</title>
        <authorList>
            <person name="Goeker M."/>
        </authorList>
    </citation>
    <scope>NUCLEOTIDE SEQUENCE [LARGE SCALE GENOMIC DNA]</scope>
    <source>
        <strain evidence="2 3">DSM 27594</strain>
    </source>
</reference>
<dbReference type="Proteomes" id="UP001224122">
    <property type="component" value="Unassembled WGS sequence"/>
</dbReference>
<feature type="chain" id="PRO_5046391738" evidence="1">
    <location>
        <begin position="27"/>
        <end position="361"/>
    </location>
</feature>
<evidence type="ECO:0000256" key="1">
    <source>
        <dbReference type="SAM" id="SignalP"/>
    </source>
</evidence>
<name>A0ABT9XTT7_9BACI</name>
<sequence>MKIKKSILVFLVALALGVQSPTYTKAMNEEMRWFHQLSRALYERDGKKLNALVEPGVKIPEIRENSPIMGLSTLPSTHKDTVIMIGNFRDCMGDNQSDCGERIAFIWEVSVKNNKISKIKVISDVANPHMNELIVTKEYREKFNKEILVPMHFPFKMTHVNGKITGKKIFLQYQNKEIAGVMEIQAEPTFGEIILPKNNMYKPVELKKGYKGFIGETYKGCELIFLSDNMHYSVKLLGDHKKYNPSKKELIKVVNWMLYQKEPRGMYYEDNSDKKLKDADSFYRSLDKKEYTEFKNAKLNIREKTSFENVNNVLARADKYGEVRINNPDVHPKRQIYIFITVPQEGEKRIAVFDAETGEQI</sequence>
<keyword evidence="1" id="KW-0732">Signal</keyword>
<dbReference type="EMBL" id="JAUSTW010000003">
    <property type="protein sequence ID" value="MDQ0198970.1"/>
    <property type="molecule type" value="Genomic_DNA"/>
</dbReference>
<comment type="caution">
    <text evidence="2">The sequence shown here is derived from an EMBL/GenBank/DDBJ whole genome shotgun (WGS) entry which is preliminary data.</text>
</comment>
<feature type="signal peptide" evidence="1">
    <location>
        <begin position="1"/>
        <end position="26"/>
    </location>
</feature>
<gene>
    <name evidence="2" type="ORF">J2S10_002128</name>
</gene>
<protein>
    <submittedName>
        <fullName evidence="2">Uncharacterized protein</fullName>
    </submittedName>
</protein>
<organism evidence="2 3">
    <name type="scientific">Neobacillus ginsengisoli</name>
    <dbReference type="NCBI Taxonomy" id="904295"/>
    <lineage>
        <taxon>Bacteria</taxon>
        <taxon>Bacillati</taxon>
        <taxon>Bacillota</taxon>
        <taxon>Bacilli</taxon>
        <taxon>Bacillales</taxon>
        <taxon>Bacillaceae</taxon>
        <taxon>Neobacillus</taxon>
    </lineage>
</organism>
<keyword evidence="3" id="KW-1185">Reference proteome</keyword>
<dbReference type="RefSeq" id="WP_307407398.1">
    <property type="nucleotide sequence ID" value="NZ_JAUSTW010000003.1"/>
</dbReference>
<evidence type="ECO:0000313" key="2">
    <source>
        <dbReference type="EMBL" id="MDQ0198970.1"/>
    </source>
</evidence>
<evidence type="ECO:0000313" key="3">
    <source>
        <dbReference type="Proteomes" id="UP001224122"/>
    </source>
</evidence>
<accession>A0ABT9XTT7</accession>